<dbReference type="InterPro" id="IPR036397">
    <property type="entry name" value="RNaseH_sf"/>
</dbReference>
<protein>
    <submittedName>
        <fullName evidence="2">Ribonuclease H-like domain</fullName>
    </submittedName>
</protein>
<evidence type="ECO:0000313" key="2">
    <source>
        <dbReference type="EMBL" id="VVC25684.1"/>
    </source>
</evidence>
<dbReference type="PANTHER" id="PTHR33939:SF1">
    <property type="entry name" value="DUF4371 DOMAIN-CONTAINING PROTEIN"/>
    <property type="match status" value="1"/>
</dbReference>
<dbReference type="Pfam" id="PF13358">
    <property type="entry name" value="DDE_3"/>
    <property type="match status" value="1"/>
</dbReference>
<evidence type="ECO:0000259" key="1">
    <source>
        <dbReference type="Pfam" id="PF13358"/>
    </source>
</evidence>
<dbReference type="Gene3D" id="3.30.420.10">
    <property type="entry name" value="Ribonuclease H-like superfamily/Ribonuclease H"/>
    <property type="match status" value="1"/>
</dbReference>
<dbReference type="OrthoDB" id="6618660at2759"/>
<dbReference type="AlphaFoldDB" id="A0A5E4M387"/>
<feature type="domain" description="Tc1-like transposase DDE" evidence="1">
    <location>
        <begin position="254"/>
        <end position="380"/>
    </location>
</feature>
<dbReference type="GO" id="GO:0003676">
    <property type="term" value="F:nucleic acid binding"/>
    <property type="evidence" value="ECO:0007669"/>
    <property type="project" value="InterPro"/>
</dbReference>
<keyword evidence="3" id="KW-1185">Reference proteome</keyword>
<organism evidence="2 3">
    <name type="scientific">Cinara cedri</name>
    <dbReference type="NCBI Taxonomy" id="506608"/>
    <lineage>
        <taxon>Eukaryota</taxon>
        <taxon>Metazoa</taxon>
        <taxon>Ecdysozoa</taxon>
        <taxon>Arthropoda</taxon>
        <taxon>Hexapoda</taxon>
        <taxon>Insecta</taxon>
        <taxon>Pterygota</taxon>
        <taxon>Neoptera</taxon>
        <taxon>Paraneoptera</taxon>
        <taxon>Hemiptera</taxon>
        <taxon>Sternorrhyncha</taxon>
        <taxon>Aphidomorpha</taxon>
        <taxon>Aphidoidea</taxon>
        <taxon>Aphididae</taxon>
        <taxon>Lachninae</taxon>
        <taxon>Cinara</taxon>
    </lineage>
</organism>
<dbReference type="PANTHER" id="PTHR33939">
    <property type="entry name" value="PROTEIN CBG22215"/>
    <property type="match status" value="1"/>
</dbReference>
<sequence length="455" mass="52836">MSIRPDVHSQTKHTIFNVYNFFKKLANDKNNPVIATFFRKSQEMTAKACGISVGTVKRITSEGAKSITAEPVAGPSFTSPRKSYKRMKYASNIDNFNADIVRRTVHEFYDKGQFPTSQKVLTAYQQKINSYKGSRISMWRILKSLHFKYKKCNDGRRFLMERNDIVAMRVKFLRKMHDLRQNNDTRPVIYLSETWVNQNHSRGTIWQNSKNIEELKVPTGKGSRIIICHAGSSAFGFVKGAKLIFQCKSGANIDFHTQMNSTIFKKWFIEMMQNLKEPCVIVMDNCNYHSVLVQNYPKLNDNKATFQTWLTENGVEFASFETLSELRERVKLLKSKNKKYEVDEIASQMGHEVIRLPPYHRQYNPIELIWAQVKGEIANKKCSFKISEVEIMVNIGIESITLDNWKQCVDQCERLQDKDFIKERFRDQILEPIVLTINPEDSSESEDDDDESLQL</sequence>
<dbReference type="Proteomes" id="UP000325440">
    <property type="component" value="Unassembled WGS sequence"/>
</dbReference>
<dbReference type="EMBL" id="CABPRJ010000017">
    <property type="protein sequence ID" value="VVC25684.1"/>
    <property type="molecule type" value="Genomic_DNA"/>
</dbReference>
<reference evidence="2 3" key="1">
    <citation type="submission" date="2019-08" db="EMBL/GenBank/DDBJ databases">
        <authorList>
            <person name="Alioto T."/>
            <person name="Alioto T."/>
            <person name="Gomez Garrido J."/>
        </authorList>
    </citation>
    <scope>NUCLEOTIDE SEQUENCE [LARGE SCALE GENOMIC DNA]</scope>
</reference>
<evidence type="ECO:0000313" key="3">
    <source>
        <dbReference type="Proteomes" id="UP000325440"/>
    </source>
</evidence>
<accession>A0A5E4M387</accession>
<dbReference type="InterPro" id="IPR038717">
    <property type="entry name" value="Tc1-like_DDE_dom"/>
</dbReference>
<gene>
    <name evidence="2" type="ORF">CINCED_3A009151</name>
</gene>
<name>A0A5E4M387_9HEMI</name>
<proteinExistence type="predicted"/>